<keyword evidence="1" id="KW-0472">Membrane</keyword>
<accession>A0A6J5WND6</accession>
<keyword evidence="3" id="KW-1185">Reference proteome</keyword>
<protein>
    <recommendedName>
        <fullName evidence="4">CASP-like protein</fullName>
    </recommendedName>
</protein>
<evidence type="ECO:0000313" key="2">
    <source>
        <dbReference type="EMBL" id="CAB4301152.1"/>
    </source>
</evidence>
<dbReference type="AlphaFoldDB" id="A0A6J5WND6"/>
<reference evidence="3" key="1">
    <citation type="journal article" date="2020" name="Genome Biol.">
        <title>Gamete binning: chromosome-level and haplotype-resolved genome assembly enabled by high-throughput single-cell sequencing of gamete genomes.</title>
        <authorList>
            <person name="Campoy J.A."/>
            <person name="Sun H."/>
            <person name="Goel M."/>
            <person name="Jiao W.-B."/>
            <person name="Folz-Donahue K."/>
            <person name="Wang N."/>
            <person name="Rubio M."/>
            <person name="Liu C."/>
            <person name="Kukat C."/>
            <person name="Ruiz D."/>
            <person name="Huettel B."/>
            <person name="Schneeberger K."/>
        </authorList>
    </citation>
    <scope>NUCLEOTIDE SEQUENCE [LARGE SCALE GENOMIC DNA]</scope>
    <source>
        <strain evidence="3">cv. Rojo Pasion</strain>
    </source>
</reference>
<keyword evidence="1" id="KW-0812">Transmembrane</keyword>
<dbReference type="OrthoDB" id="685197at2759"/>
<evidence type="ECO:0000256" key="1">
    <source>
        <dbReference type="SAM" id="Phobius"/>
    </source>
</evidence>
<organism evidence="2 3">
    <name type="scientific">Prunus armeniaca</name>
    <name type="common">Apricot</name>
    <name type="synonym">Armeniaca vulgaris</name>
    <dbReference type="NCBI Taxonomy" id="36596"/>
    <lineage>
        <taxon>Eukaryota</taxon>
        <taxon>Viridiplantae</taxon>
        <taxon>Streptophyta</taxon>
        <taxon>Embryophyta</taxon>
        <taxon>Tracheophyta</taxon>
        <taxon>Spermatophyta</taxon>
        <taxon>Magnoliopsida</taxon>
        <taxon>eudicotyledons</taxon>
        <taxon>Gunneridae</taxon>
        <taxon>Pentapetalae</taxon>
        <taxon>rosids</taxon>
        <taxon>fabids</taxon>
        <taxon>Rosales</taxon>
        <taxon>Rosaceae</taxon>
        <taxon>Amygdaloideae</taxon>
        <taxon>Amygdaleae</taxon>
        <taxon>Prunus</taxon>
    </lineage>
</organism>
<dbReference type="Proteomes" id="UP000507245">
    <property type="component" value="Unassembled WGS sequence"/>
</dbReference>
<keyword evidence="1" id="KW-1133">Transmembrane helix</keyword>
<name>A0A6J5WND6_PRUAR</name>
<sequence length="137" mass="15181">MQLISNLLATGTCAGFAVTVDTKRLTDADPRFESIDMREFYDKAYASASLLLLAFCSTAMLSIISSYTLPKRVCLLLAKAKTIYFQCAFANMTPMTMNESVKDLYDYYIFPCFSSSILYRRGSMGLKAGPQPSLGQT</sequence>
<evidence type="ECO:0000313" key="3">
    <source>
        <dbReference type="Proteomes" id="UP000507245"/>
    </source>
</evidence>
<evidence type="ECO:0008006" key="4">
    <source>
        <dbReference type="Google" id="ProtNLM"/>
    </source>
</evidence>
<dbReference type="EMBL" id="CAEKKB010000002">
    <property type="protein sequence ID" value="CAB4301152.1"/>
    <property type="molecule type" value="Genomic_DNA"/>
</dbReference>
<proteinExistence type="predicted"/>
<feature type="transmembrane region" description="Helical" evidence="1">
    <location>
        <begin position="46"/>
        <end position="69"/>
    </location>
</feature>
<gene>
    <name evidence="2" type="ORF">ORAREDHAP_LOCUS16555</name>
</gene>